<accession>A0AAV6VSC4</accession>
<evidence type="ECO:0000313" key="6">
    <source>
        <dbReference type="Proteomes" id="UP000827092"/>
    </source>
</evidence>
<comment type="function">
    <text evidence="3">Involved in transvection phenomena (= synapsis-dependent gene expression), where the synaptic pairing of chromosomes carrying genes with which zeste interacts influences the expression of these genes. Zeste binds to DNA and stimulates transcription from a nearby promoter.</text>
</comment>
<protein>
    <recommendedName>
        <fullName evidence="2">Regulatory protein zeste</fullName>
    </recommendedName>
</protein>
<keyword evidence="6" id="KW-1185">Reference proteome</keyword>
<evidence type="ECO:0000256" key="2">
    <source>
        <dbReference type="ARBA" id="ARBA00016807"/>
    </source>
</evidence>
<evidence type="ECO:0000256" key="3">
    <source>
        <dbReference type="ARBA" id="ARBA00025466"/>
    </source>
</evidence>
<evidence type="ECO:0000259" key="4">
    <source>
        <dbReference type="Pfam" id="PF13873"/>
    </source>
</evidence>
<dbReference type="Proteomes" id="UP000827092">
    <property type="component" value="Unassembled WGS sequence"/>
</dbReference>
<dbReference type="Pfam" id="PF13873">
    <property type="entry name" value="Myb_DNA-bind_5"/>
    <property type="match status" value="1"/>
</dbReference>
<sequence>MAKNKIRVNFCPEEQKLLWKLVSKYRDILTNKKTTSEINKKKEMTWKLLADEFNRIRQETSKEAIIRTPQQLQNRLKNASKSSAKQINVSEMGKTDEPLNRFFLQPIETSSLAASHSSSIHSTPQISFIQHESEEASPDQIEEDETSETEEKFILQPIETFSPASSCSTHITPQTSSKRSHCEDSNQVLKKVAKHMDQQMAEVPVGKEKFATFCEYVSEKLCSMPQEMVPICQKLISDVLFYGETQKLGFSAHVVME</sequence>
<evidence type="ECO:0000256" key="1">
    <source>
        <dbReference type="ARBA" id="ARBA00011764"/>
    </source>
</evidence>
<feature type="domain" description="Myb/SANT-like DNA-binding" evidence="4">
    <location>
        <begin position="9"/>
        <end position="78"/>
    </location>
</feature>
<reference evidence="5 6" key="1">
    <citation type="journal article" date="2022" name="Nat. Ecol. Evol.">
        <title>A masculinizing supergene underlies an exaggerated male reproductive morph in a spider.</title>
        <authorList>
            <person name="Hendrickx F."/>
            <person name="De Corte Z."/>
            <person name="Sonet G."/>
            <person name="Van Belleghem S.M."/>
            <person name="Kostlbacher S."/>
            <person name="Vangestel C."/>
        </authorList>
    </citation>
    <scope>NUCLEOTIDE SEQUENCE [LARGE SCALE GENOMIC DNA]</scope>
    <source>
        <strain evidence="5">W744_W776</strain>
    </source>
</reference>
<name>A0AAV6VSC4_9ARAC</name>
<dbReference type="AlphaFoldDB" id="A0AAV6VSC4"/>
<gene>
    <name evidence="5" type="ORF">JTE90_001797</name>
</gene>
<evidence type="ECO:0000313" key="5">
    <source>
        <dbReference type="EMBL" id="KAG8198998.1"/>
    </source>
</evidence>
<proteinExistence type="predicted"/>
<organism evidence="5 6">
    <name type="scientific">Oedothorax gibbosus</name>
    <dbReference type="NCBI Taxonomy" id="931172"/>
    <lineage>
        <taxon>Eukaryota</taxon>
        <taxon>Metazoa</taxon>
        <taxon>Ecdysozoa</taxon>
        <taxon>Arthropoda</taxon>
        <taxon>Chelicerata</taxon>
        <taxon>Arachnida</taxon>
        <taxon>Araneae</taxon>
        <taxon>Araneomorphae</taxon>
        <taxon>Entelegynae</taxon>
        <taxon>Araneoidea</taxon>
        <taxon>Linyphiidae</taxon>
        <taxon>Erigoninae</taxon>
        <taxon>Oedothorax</taxon>
    </lineage>
</organism>
<comment type="caution">
    <text evidence="5">The sequence shown here is derived from an EMBL/GenBank/DDBJ whole genome shotgun (WGS) entry which is preliminary data.</text>
</comment>
<comment type="subunit">
    <text evidence="1">Self-associates forming complexes of several hundred monomers.</text>
</comment>
<dbReference type="EMBL" id="JAFNEN010000033">
    <property type="protein sequence ID" value="KAG8198998.1"/>
    <property type="molecule type" value="Genomic_DNA"/>
</dbReference>
<dbReference type="InterPro" id="IPR028002">
    <property type="entry name" value="Myb_DNA-bind_5"/>
</dbReference>